<evidence type="ECO:0000313" key="1">
    <source>
        <dbReference type="EMBL" id="PON94087.1"/>
    </source>
</evidence>
<dbReference type="EMBL" id="JXTC01000054">
    <property type="protein sequence ID" value="PON94087.1"/>
    <property type="molecule type" value="Genomic_DNA"/>
</dbReference>
<accession>A0A2P5F8I3</accession>
<proteinExistence type="predicted"/>
<dbReference type="Proteomes" id="UP000237000">
    <property type="component" value="Unassembled WGS sequence"/>
</dbReference>
<dbReference type="OrthoDB" id="1166622at2759"/>
<gene>
    <name evidence="1" type="ORF">TorRG33x02_101260</name>
</gene>
<evidence type="ECO:0008006" key="3">
    <source>
        <dbReference type="Google" id="ProtNLM"/>
    </source>
</evidence>
<organism evidence="1 2">
    <name type="scientific">Trema orientale</name>
    <name type="common">Charcoal tree</name>
    <name type="synonym">Celtis orientalis</name>
    <dbReference type="NCBI Taxonomy" id="63057"/>
    <lineage>
        <taxon>Eukaryota</taxon>
        <taxon>Viridiplantae</taxon>
        <taxon>Streptophyta</taxon>
        <taxon>Embryophyta</taxon>
        <taxon>Tracheophyta</taxon>
        <taxon>Spermatophyta</taxon>
        <taxon>Magnoliopsida</taxon>
        <taxon>eudicotyledons</taxon>
        <taxon>Gunneridae</taxon>
        <taxon>Pentapetalae</taxon>
        <taxon>rosids</taxon>
        <taxon>fabids</taxon>
        <taxon>Rosales</taxon>
        <taxon>Cannabaceae</taxon>
        <taxon>Trema</taxon>
    </lineage>
</organism>
<comment type="caution">
    <text evidence="1">The sequence shown here is derived from an EMBL/GenBank/DDBJ whole genome shotgun (WGS) entry which is preliminary data.</text>
</comment>
<reference evidence="2" key="1">
    <citation type="submission" date="2016-06" db="EMBL/GenBank/DDBJ databases">
        <title>Parallel loss of symbiosis genes in relatives of nitrogen-fixing non-legume Parasponia.</title>
        <authorList>
            <person name="Van Velzen R."/>
            <person name="Holmer R."/>
            <person name="Bu F."/>
            <person name="Rutten L."/>
            <person name="Van Zeijl A."/>
            <person name="Liu W."/>
            <person name="Santuari L."/>
            <person name="Cao Q."/>
            <person name="Sharma T."/>
            <person name="Shen D."/>
            <person name="Roswanjaya Y."/>
            <person name="Wardhani T."/>
            <person name="Kalhor M.S."/>
            <person name="Jansen J."/>
            <person name="Van den Hoogen J."/>
            <person name="Gungor B."/>
            <person name="Hartog M."/>
            <person name="Hontelez J."/>
            <person name="Verver J."/>
            <person name="Yang W.-C."/>
            <person name="Schijlen E."/>
            <person name="Repin R."/>
            <person name="Schilthuizen M."/>
            <person name="Schranz E."/>
            <person name="Heidstra R."/>
            <person name="Miyata K."/>
            <person name="Fedorova E."/>
            <person name="Kohlen W."/>
            <person name="Bisseling T."/>
            <person name="Smit S."/>
            <person name="Geurts R."/>
        </authorList>
    </citation>
    <scope>NUCLEOTIDE SEQUENCE [LARGE SCALE GENOMIC DNA]</scope>
    <source>
        <strain evidence="2">cv. RG33-2</strain>
    </source>
</reference>
<name>A0A2P5F8I3_TREOI</name>
<dbReference type="InParanoid" id="A0A2P5F8I3"/>
<protein>
    <recommendedName>
        <fullName evidence="3">DUF4283 domain-containing protein</fullName>
    </recommendedName>
</protein>
<sequence>MPLWVRAYGFLVKFMTDKNAAKVAACTGKVLEILLIFKKGILVNSYMKFRVEVNLNSPIQARFLLPRDRDSPLWTYFKYEHLPM</sequence>
<dbReference type="AlphaFoldDB" id="A0A2P5F8I3"/>
<keyword evidence="2" id="KW-1185">Reference proteome</keyword>
<evidence type="ECO:0000313" key="2">
    <source>
        <dbReference type="Proteomes" id="UP000237000"/>
    </source>
</evidence>
<feature type="non-terminal residue" evidence="1">
    <location>
        <position position="84"/>
    </location>
</feature>